<sequence>MCMPLQTISNTRTTTAHGHRTSTSTQTRLSSRRLASRQASTLPQHRPMPARNNSASSLSRAALLRASRPHLARSLSATGGAQLDVGCENPFSQLAHDAPPSPVSLASPFIIQSEELDTEYFRF</sequence>
<reference evidence="1" key="1">
    <citation type="submission" date="2022-08" db="EMBL/GenBank/DDBJ databases">
        <title>Genome Sequence of Pycnoporus sanguineus.</title>
        <authorList>
            <person name="Buettner E."/>
        </authorList>
    </citation>
    <scope>NUCLEOTIDE SEQUENCE</scope>
    <source>
        <strain evidence="1">CG-C14</strain>
    </source>
</reference>
<keyword evidence="2" id="KW-1185">Reference proteome</keyword>
<accession>A0ACC1MNV2</accession>
<gene>
    <name evidence="1" type="ORF">NUW54_g13242</name>
</gene>
<proteinExistence type="predicted"/>
<dbReference type="Proteomes" id="UP001144978">
    <property type="component" value="Unassembled WGS sequence"/>
</dbReference>
<comment type="caution">
    <text evidence="1">The sequence shown here is derived from an EMBL/GenBank/DDBJ whole genome shotgun (WGS) entry which is preliminary data.</text>
</comment>
<organism evidence="1 2">
    <name type="scientific">Trametes sanguinea</name>
    <dbReference type="NCBI Taxonomy" id="158606"/>
    <lineage>
        <taxon>Eukaryota</taxon>
        <taxon>Fungi</taxon>
        <taxon>Dikarya</taxon>
        <taxon>Basidiomycota</taxon>
        <taxon>Agaricomycotina</taxon>
        <taxon>Agaricomycetes</taxon>
        <taxon>Polyporales</taxon>
        <taxon>Polyporaceae</taxon>
        <taxon>Trametes</taxon>
    </lineage>
</organism>
<name>A0ACC1MNV2_9APHY</name>
<dbReference type="EMBL" id="JANSHE010006044">
    <property type="protein sequence ID" value="KAJ2968359.1"/>
    <property type="molecule type" value="Genomic_DNA"/>
</dbReference>
<evidence type="ECO:0000313" key="1">
    <source>
        <dbReference type="EMBL" id="KAJ2968359.1"/>
    </source>
</evidence>
<evidence type="ECO:0000313" key="2">
    <source>
        <dbReference type="Proteomes" id="UP001144978"/>
    </source>
</evidence>
<protein>
    <submittedName>
        <fullName evidence="1">Uncharacterized protein</fullName>
    </submittedName>
</protein>